<keyword evidence="6" id="KW-1185">Reference proteome</keyword>
<gene>
    <name evidence="5" type="ORF">BP5553_08199</name>
</gene>
<dbReference type="SUPFAM" id="SSF48452">
    <property type="entry name" value="TPR-like"/>
    <property type="match status" value="1"/>
</dbReference>
<comment type="caution">
    <text evidence="5">The sequence shown here is derived from an EMBL/GenBank/DDBJ whole genome shotgun (WGS) entry which is preliminary data.</text>
</comment>
<protein>
    <submittedName>
        <fullName evidence="5">SET protein</fullName>
    </submittedName>
</protein>
<feature type="domain" description="SET" evidence="4">
    <location>
        <begin position="353"/>
        <end position="542"/>
    </location>
</feature>
<evidence type="ECO:0000313" key="5">
    <source>
        <dbReference type="EMBL" id="RDL33831.1"/>
    </source>
</evidence>
<evidence type="ECO:0000256" key="3">
    <source>
        <dbReference type="PROSITE-ProRule" id="PRU00339"/>
    </source>
</evidence>
<evidence type="ECO:0000313" key="6">
    <source>
        <dbReference type="Proteomes" id="UP000254866"/>
    </source>
</evidence>
<dbReference type="STRING" id="2656787.A0A370TG25"/>
<dbReference type="InterPro" id="IPR019734">
    <property type="entry name" value="TPR_rpt"/>
</dbReference>
<dbReference type="AlphaFoldDB" id="A0A370TG25"/>
<keyword evidence="2 3" id="KW-0802">TPR repeat</keyword>
<proteinExistence type="predicted"/>
<dbReference type="EMBL" id="NPIC01000008">
    <property type="protein sequence ID" value="RDL33831.1"/>
    <property type="molecule type" value="Genomic_DNA"/>
</dbReference>
<name>A0A370TG25_9HELO</name>
<dbReference type="InterPro" id="IPR053209">
    <property type="entry name" value="Gramillin-biosynth_MTr"/>
</dbReference>
<dbReference type="InterPro" id="IPR046341">
    <property type="entry name" value="SET_dom_sf"/>
</dbReference>
<reference evidence="5 6" key="1">
    <citation type="journal article" date="2018" name="IMA Fungus">
        <title>IMA Genome-F 9: Draft genome sequence of Annulohypoxylon stygium, Aspergillus mulundensis, Berkeleyomyces basicola (syn. Thielaviopsis basicola), Ceratocystis smalleyi, two Cercospora beticola strains, Coleophoma cylindrospora, Fusarium fracticaudum, Phialophora cf. hyalina, and Morchella septimelata.</title>
        <authorList>
            <person name="Wingfield B.D."/>
            <person name="Bills G.F."/>
            <person name="Dong Y."/>
            <person name="Huang W."/>
            <person name="Nel W.J."/>
            <person name="Swalarsk-Parry B.S."/>
            <person name="Vaghefi N."/>
            <person name="Wilken P.M."/>
            <person name="An Z."/>
            <person name="de Beer Z.W."/>
            <person name="De Vos L."/>
            <person name="Chen L."/>
            <person name="Duong T.A."/>
            <person name="Gao Y."/>
            <person name="Hammerbacher A."/>
            <person name="Kikkert J.R."/>
            <person name="Li Y."/>
            <person name="Li H."/>
            <person name="Li K."/>
            <person name="Li Q."/>
            <person name="Liu X."/>
            <person name="Ma X."/>
            <person name="Naidoo K."/>
            <person name="Pethybridge S.J."/>
            <person name="Sun J."/>
            <person name="Steenkamp E.T."/>
            <person name="van der Nest M.A."/>
            <person name="van Wyk S."/>
            <person name="Wingfield M.J."/>
            <person name="Xiong C."/>
            <person name="Yue Q."/>
            <person name="Zhang X."/>
        </authorList>
    </citation>
    <scope>NUCLEOTIDE SEQUENCE [LARGE SCALE GENOMIC DNA]</scope>
    <source>
        <strain evidence="5 6">BP 5553</strain>
    </source>
</reference>
<dbReference type="InterPro" id="IPR013105">
    <property type="entry name" value="TPR_2"/>
</dbReference>
<dbReference type="PROSITE" id="PS50005">
    <property type="entry name" value="TPR"/>
    <property type="match status" value="1"/>
</dbReference>
<dbReference type="InterPro" id="IPR011990">
    <property type="entry name" value="TPR-like_helical_dom_sf"/>
</dbReference>
<evidence type="ECO:0000256" key="1">
    <source>
        <dbReference type="ARBA" id="ARBA00022737"/>
    </source>
</evidence>
<organism evidence="5 6">
    <name type="scientific">Venustampulla echinocandica</name>
    <dbReference type="NCBI Taxonomy" id="2656787"/>
    <lineage>
        <taxon>Eukaryota</taxon>
        <taxon>Fungi</taxon>
        <taxon>Dikarya</taxon>
        <taxon>Ascomycota</taxon>
        <taxon>Pezizomycotina</taxon>
        <taxon>Leotiomycetes</taxon>
        <taxon>Helotiales</taxon>
        <taxon>Pleuroascaceae</taxon>
        <taxon>Venustampulla</taxon>
    </lineage>
</organism>
<dbReference type="GeneID" id="43601048"/>
<accession>A0A370TG25</accession>
<dbReference type="Pfam" id="PF00856">
    <property type="entry name" value="SET"/>
    <property type="match status" value="1"/>
</dbReference>
<dbReference type="Proteomes" id="UP000254866">
    <property type="component" value="Unassembled WGS sequence"/>
</dbReference>
<dbReference type="PANTHER" id="PTHR47643:SF2">
    <property type="entry name" value="TPR DOMAIN PROTEIN (AFU_ORTHOLOGUE AFUA_5G12710)"/>
    <property type="match status" value="1"/>
</dbReference>
<sequence length="736" mass="82391">MAQTTEEVVNSYECSPDKQQMVHKLSISLAGDTPSRKHSKEDILRRHYQNLQHLEGCAKASQVKQVILPSAYSPSSVPLDDLQKISLDDLKLETHHRGCFVTGMTITPPYQFSETITIIQDESGSVASLILGFQDDSLLNSGASLPQNSTVAIKEPYVQMNEDSGYVIRVDHPSDIAVLRGDDPAVSMIMQFVAEKKEISPMEWKKEGDRAYLERKYSSAIECYTQAIDAGLKECDQTFVNDAYRKRAFANLAAESFQNAKADILSSCPEEAVDSKACFTIGRAAYELREYEESKNYFEKALQATPNDVKARKEYNRALARIGEQESGNYDFEKMIASVSDRHVRLDHADFNKTSAIGPTAYAGRGVFTTRDVQAGEIILCEKAFCLPNMYSGDGPTDSVLYNFNNGSQTRKFAQVALFQQLVQKLYKNPHLNQRLLELYAGDYERSGKEGDMVDGVPIVDSFLIEAIRIKNCFSSPRISRNLMKRAPPVQEKELTSAVWTRAAYTNHSCVPNCGRAFIGDMIVVRALHFLPAGTEVTDQYLSPDASFMYRRNMFPQSWGFDCACPLCSAEKRSPDSAHQKRRDLATKIKTEATKVPISTKLSTTTIKHIERLTKKLEDLHEPGIYATLPRLLLVHPNIWLMEAHRASKNHAKTVKYALELLRNFGFVNALEVEFQFEKGGLVNSESFGALRYAAEAFEALGKLEGKEKCMDAARRMYVVLGGCDVGRDEFLASGE</sequence>
<dbReference type="InterPro" id="IPR001214">
    <property type="entry name" value="SET_dom"/>
</dbReference>
<keyword evidence="1" id="KW-0677">Repeat</keyword>
<dbReference type="Pfam" id="PF07719">
    <property type="entry name" value="TPR_2"/>
    <property type="match status" value="1"/>
</dbReference>
<dbReference type="Gene3D" id="1.25.40.10">
    <property type="entry name" value="Tetratricopeptide repeat domain"/>
    <property type="match status" value="1"/>
</dbReference>
<dbReference type="RefSeq" id="XP_031867113.1">
    <property type="nucleotide sequence ID" value="XM_032016822.1"/>
</dbReference>
<evidence type="ECO:0000256" key="2">
    <source>
        <dbReference type="ARBA" id="ARBA00022803"/>
    </source>
</evidence>
<dbReference type="Gene3D" id="2.170.270.10">
    <property type="entry name" value="SET domain"/>
    <property type="match status" value="1"/>
</dbReference>
<dbReference type="OrthoDB" id="438641at2759"/>
<dbReference type="PROSITE" id="PS50280">
    <property type="entry name" value="SET"/>
    <property type="match status" value="1"/>
</dbReference>
<dbReference type="PANTHER" id="PTHR47643">
    <property type="entry name" value="TPR DOMAIN PROTEIN (AFU_ORTHOLOGUE AFUA_5G12710)"/>
    <property type="match status" value="1"/>
</dbReference>
<feature type="repeat" description="TPR" evidence="3">
    <location>
        <begin position="275"/>
        <end position="308"/>
    </location>
</feature>
<evidence type="ECO:0000259" key="4">
    <source>
        <dbReference type="PROSITE" id="PS50280"/>
    </source>
</evidence>
<dbReference type="SMART" id="SM00028">
    <property type="entry name" value="TPR"/>
    <property type="match status" value="2"/>
</dbReference>
<dbReference type="SUPFAM" id="SSF82199">
    <property type="entry name" value="SET domain"/>
    <property type="match status" value="1"/>
</dbReference>